<dbReference type="PROSITE" id="PS51819">
    <property type="entry name" value="VOC"/>
    <property type="match status" value="2"/>
</dbReference>
<dbReference type="CDD" id="cd07247">
    <property type="entry name" value="SgaA_N_like"/>
    <property type="match status" value="2"/>
</dbReference>
<dbReference type="AlphaFoldDB" id="A0A561EWF0"/>
<comment type="caution">
    <text evidence="2">The sequence shown here is derived from an EMBL/GenBank/DDBJ whole genome shotgun (WGS) entry which is preliminary data.</text>
</comment>
<dbReference type="SUPFAM" id="SSF54593">
    <property type="entry name" value="Glyoxalase/Bleomycin resistance protein/Dihydroxybiphenyl dioxygenase"/>
    <property type="match status" value="2"/>
</dbReference>
<dbReference type="InterPro" id="IPR029068">
    <property type="entry name" value="Glyas_Bleomycin-R_OHBP_Dase"/>
</dbReference>
<gene>
    <name evidence="2" type="ORF">FB465_5085</name>
</gene>
<dbReference type="RefSeq" id="WP_145794045.1">
    <property type="nucleotide sequence ID" value="NZ_BAAABR010000060.1"/>
</dbReference>
<dbReference type="InterPro" id="IPR037523">
    <property type="entry name" value="VOC_core"/>
</dbReference>
<organism evidence="2 3">
    <name type="scientific">Kitasatospora atroaurantiaca</name>
    <dbReference type="NCBI Taxonomy" id="285545"/>
    <lineage>
        <taxon>Bacteria</taxon>
        <taxon>Bacillati</taxon>
        <taxon>Actinomycetota</taxon>
        <taxon>Actinomycetes</taxon>
        <taxon>Kitasatosporales</taxon>
        <taxon>Streptomycetaceae</taxon>
        <taxon>Kitasatospora</taxon>
    </lineage>
</organism>
<reference evidence="2 3" key="1">
    <citation type="submission" date="2019-06" db="EMBL/GenBank/DDBJ databases">
        <title>Sequencing the genomes of 1000 actinobacteria strains.</title>
        <authorList>
            <person name="Klenk H.-P."/>
        </authorList>
    </citation>
    <scope>NUCLEOTIDE SEQUENCE [LARGE SCALE GENOMIC DNA]</scope>
    <source>
        <strain evidence="2 3">DSM 41649</strain>
    </source>
</reference>
<feature type="domain" description="VOC" evidence="1">
    <location>
        <begin position="137"/>
        <end position="259"/>
    </location>
</feature>
<feature type="domain" description="VOC" evidence="1">
    <location>
        <begin position="10"/>
        <end position="123"/>
    </location>
</feature>
<dbReference type="PANTHER" id="PTHR33993:SF10">
    <property type="entry name" value="CONSERVED PROTEIN"/>
    <property type="match status" value="1"/>
</dbReference>
<keyword evidence="3" id="KW-1185">Reference proteome</keyword>
<proteinExistence type="predicted"/>
<dbReference type="Pfam" id="PF00903">
    <property type="entry name" value="Glyoxalase"/>
    <property type="match status" value="2"/>
</dbReference>
<sequence>MLTTDFVPGSPNWLDLGSPDTEAAEAFYTALFGWTFTSAGPQAGGYGFFQKDGRTVAALGPLTEEGAEPAWTLYFTTPDADATAALVQDSGGTVRAAPFDVFTNGRMAGFTDPTGAEFAVWQPGDTVGLDAVTSPGTLCWTELYSSDPAAAKAFYRAVLGWQEQDVPFGDTATYTVLTPAGGGTDDGQGGILQLLPEQTAAGVSSHWLPYFEVPDTDAAVAEAQRLGGAVRAPATEVHGVGRFAQLTDPHGAVFAVITSAAPGE</sequence>
<evidence type="ECO:0000313" key="2">
    <source>
        <dbReference type="EMBL" id="TWE19944.1"/>
    </source>
</evidence>
<dbReference type="EMBL" id="VIVR01000001">
    <property type="protein sequence ID" value="TWE19944.1"/>
    <property type="molecule type" value="Genomic_DNA"/>
</dbReference>
<dbReference type="PANTHER" id="PTHR33993">
    <property type="entry name" value="GLYOXALASE-RELATED"/>
    <property type="match status" value="1"/>
</dbReference>
<dbReference type="InterPro" id="IPR004360">
    <property type="entry name" value="Glyas_Fos-R_dOase_dom"/>
</dbReference>
<name>A0A561EWF0_9ACTN</name>
<dbReference type="OrthoDB" id="9793039at2"/>
<dbReference type="InterPro" id="IPR052164">
    <property type="entry name" value="Anthracycline_SecMetBiosynth"/>
</dbReference>
<dbReference type="Proteomes" id="UP000318416">
    <property type="component" value="Unassembled WGS sequence"/>
</dbReference>
<evidence type="ECO:0000259" key="1">
    <source>
        <dbReference type="PROSITE" id="PS51819"/>
    </source>
</evidence>
<accession>A0A561EWF0</accession>
<protein>
    <recommendedName>
        <fullName evidence="1">VOC domain-containing protein</fullName>
    </recommendedName>
</protein>
<dbReference type="Gene3D" id="3.10.180.10">
    <property type="entry name" value="2,3-Dihydroxybiphenyl 1,2-Dioxygenase, domain 1"/>
    <property type="match status" value="2"/>
</dbReference>
<evidence type="ECO:0000313" key="3">
    <source>
        <dbReference type="Proteomes" id="UP000318416"/>
    </source>
</evidence>